<keyword evidence="2" id="KW-0489">Methyltransferase</keyword>
<dbReference type="EMBL" id="HBUE01117076">
    <property type="protein sequence ID" value="CAG6490850.1"/>
    <property type="molecule type" value="Transcribed_RNA"/>
</dbReference>
<dbReference type="AlphaFoldDB" id="A0A8D8CBR1"/>
<comment type="similarity">
    <text evidence="1">Belongs to the MT-A70-like family.</text>
</comment>
<evidence type="ECO:0000256" key="1">
    <source>
        <dbReference type="PROSITE-ProRule" id="PRU00489"/>
    </source>
</evidence>
<reference evidence="2" key="1">
    <citation type="submission" date="2021-05" db="EMBL/GenBank/DDBJ databases">
        <authorList>
            <person name="Alioto T."/>
            <person name="Alioto T."/>
            <person name="Gomez Garrido J."/>
        </authorList>
    </citation>
    <scope>NUCLEOTIDE SEQUENCE</scope>
</reference>
<organism evidence="2">
    <name type="scientific">Culex pipiens</name>
    <name type="common">House mosquito</name>
    <dbReference type="NCBI Taxonomy" id="7175"/>
    <lineage>
        <taxon>Eukaryota</taxon>
        <taxon>Metazoa</taxon>
        <taxon>Ecdysozoa</taxon>
        <taxon>Arthropoda</taxon>
        <taxon>Hexapoda</taxon>
        <taxon>Insecta</taxon>
        <taxon>Pterygota</taxon>
        <taxon>Neoptera</taxon>
        <taxon>Endopterygota</taxon>
        <taxon>Diptera</taxon>
        <taxon>Nematocera</taxon>
        <taxon>Culicoidea</taxon>
        <taxon>Culicidae</taxon>
        <taxon>Culicinae</taxon>
        <taxon>Culicini</taxon>
        <taxon>Culex</taxon>
        <taxon>Culex</taxon>
    </lineage>
</organism>
<dbReference type="GO" id="GO:0005634">
    <property type="term" value="C:nucleus"/>
    <property type="evidence" value="ECO:0007669"/>
    <property type="project" value="TreeGrafter"/>
</dbReference>
<proteinExistence type="inferred from homology"/>
<accession>A0A8D8CBR1</accession>
<dbReference type="PANTHER" id="PTHR12829:SF4">
    <property type="entry name" value="N(6)-ADENINE-SPECIFIC METHYLTRANSFERASE METTL4"/>
    <property type="match status" value="1"/>
</dbReference>
<dbReference type="PROSITE" id="PS51143">
    <property type="entry name" value="MT_A70"/>
    <property type="match status" value="1"/>
</dbReference>
<dbReference type="SUPFAM" id="SSF53335">
    <property type="entry name" value="S-adenosyl-L-methionine-dependent methyltransferases"/>
    <property type="match status" value="1"/>
</dbReference>
<dbReference type="PANTHER" id="PTHR12829">
    <property type="entry name" value="N6-ADENOSINE-METHYLTRANSFERASE"/>
    <property type="match status" value="1"/>
</dbReference>
<dbReference type="InterPro" id="IPR002052">
    <property type="entry name" value="DNA_methylase_N6_adenine_CS"/>
</dbReference>
<evidence type="ECO:0000313" key="2">
    <source>
        <dbReference type="EMBL" id="CAG6490850.1"/>
    </source>
</evidence>
<dbReference type="InterPro" id="IPR029063">
    <property type="entry name" value="SAM-dependent_MTases_sf"/>
</dbReference>
<dbReference type="Pfam" id="PF05063">
    <property type="entry name" value="MT-A70"/>
    <property type="match status" value="1"/>
</dbReference>
<dbReference type="PROSITE" id="PS00092">
    <property type="entry name" value="N6_MTASE"/>
    <property type="match status" value="1"/>
</dbReference>
<keyword evidence="2" id="KW-0808">Transferase</keyword>
<dbReference type="GO" id="GO:0032259">
    <property type="term" value="P:methylation"/>
    <property type="evidence" value="ECO:0007669"/>
    <property type="project" value="UniProtKB-KW"/>
</dbReference>
<dbReference type="GO" id="GO:0008168">
    <property type="term" value="F:methyltransferase activity"/>
    <property type="evidence" value="ECO:0007669"/>
    <property type="project" value="UniProtKB-KW"/>
</dbReference>
<dbReference type="InterPro" id="IPR007757">
    <property type="entry name" value="MT-A70-like"/>
</dbReference>
<dbReference type="GO" id="GO:0003676">
    <property type="term" value="F:nucleic acid binding"/>
    <property type="evidence" value="ECO:0007669"/>
    <property type="project" value="InterPro"/>
</dbReference>
<name>A0A8D8CBR1_CULPI</name>
<protein>
    <submittedName>
        <fullName evidence="2">Methyltransferase-like protein 4</fullName>
    </submittedName>
</protein>
<sequence>MGYQLLSDTVVLLDHKAAVDKIYSNYKFYDDSVVSASLKSQLFRIVSPYDRKNTVSDDVGQDVNRRRSKKKKVAEVFDETTEKVRSNHSEFLKLSNLPAPTEECDNRTALEFVDGFNRDDRYDRSKTYNGANSTQFVVLAEFASQSFLIPPNCRFFNSEVSNLANLLAPDDRFDFVVLDPPWWNKYIRRTKAVNSKISYQMLDNNSIGNIPLGDYVHENTIVAVWCTNSPTHVAAIRDDFCKKWKLKLIANWYWVKITKFGEPVCDFNRSNKKQPYEQIFIAVGENNSTFEIPKERFIYSIPSAFHSNKPPLVDLFESLLPERPKCLEIFARNVYPNFTSVGTEVLKLQNANLFDVVKRV</sequence>